<evidence type="ECO:0000256" key="3">
    <source>
        <dbReference type="ARBA" id="ARBA00022676"/>
    </source>
</evidence>
<evidence type="ECO:0000256" key="6">
    <source>
        <dbReference type="ARBA" id="ARBA00037281"/>
    </source>
</evidence>
<evidence type="ECO:0000256" key="7">
    <source>
        <dbReference type="ARBA" id="ARBA00037904"/>
    </source>
</evidence>
<dbReference type="Pfam" id="PF00535">
    <property type="entry name" value="Glycos_transf_2"/>
    <property type="match status" value="1"/>
</dbReference>
<dbReference type="GO" id="GO:0005886">
    <property type="term" value="C:plasma membrane"/>
    <property type="evidence" value="ECO:0007669"/>
    <property type="project" value="UniProtKB-SubCell"/>
</dbReference>
<dbReference type="InterPro" id="IPR029044">
    <property type="entry name" value="Nucleotide-diphossugar_trans"/>
</dbReference>
<feature type="domain" description="Glycosyltransferase 2-like" evidence="10">
    <location>
        <begin position="14"/>
        <end position="169"/>
    </location>
</feature>
<comment type="similarity">
    <text evidence="8">Belongs to the glycosyltransferase 2 family. CrtQ subfamily.</text>
</comment>
<comment type="subcellular location">
    <subcellularLocation>
        <location evidence="1">Cell membrane</location>
    </subcellularLocation>
</comment>
<gene>
    <name evidence="11" type="ORF">EDD31_0520</name>
</gene>
<evidence type="ECO:0000256" key="9">
    <source>
        <dbReference type="ARBA" id="ARBA00040345"/>
    </source>
</evidence>
<dbReference type="Proteomes" id="UP000280668">
    <property type="component" value="Unassembled WGS sequence"/>
</dbReference>
<dbReference type="SUPFAM" id="SSF53448">
    <property type="entry name" value="Nucleotide-diphospho-sugar transferases"/>
    <property type="match status" value="1"/>
</dbReference>
<keyword evidence="12" id="KW-1185">Reference proteome</keyword>
<evidence type="ECO:0000256" key="1">
    <source>
        <dbReference type="ARBA" id="ARBA00004236"/>
    </source>
</evidence>
<protein>
    <recommendedName>
        <fullName evidence="9">4,4'-diaponeurosporenoate glycosyltransferase</fullName>
    </recommendedName>
</protein>
<evidence type="ECO:0000256" key="5">
    <source>
        <dbReference type="ARBA" id="ARBA00023136"/>
    </source>
</evidence>
<accession>A0A3N2BAI3</accession>
<dbReference type="InterPro" id="IPR001173">
    <property type="entry name" value="Glyco_trans_2-like"/>
</dbReference>
<evidence type="ECO:0000313" key="12">
    <source>
        <dbReference type="Proteomes" id="UP000280668"/>
    </source>
</evidence>
<dbReference type="PANTHER" id="PTHR43646">
    <property type="entry name" value="GLYCOSYLTRANSFERASE"/>
    <property type="match status" value="1"/>
</dbReference>
<evidence type="ECO:0000259" key="10">
    <source>
        <dbReference type="Pfam" id="PF00535"/>
    </source>
</evidence>
<evidence type="ECO:0000256" key="2">
    <source>
        <dbReference type="ARBA" id="ARBA00022475"/>
    </source>
</evidence>
<reference evidence="11 12" key="1">
    <citation type="submission" date="2018-11" db="EMBL/GenBank/DDBJ databases">
        <title>Sequencing the genomes of 1000 actinobacteria strains.</title>
        <authorList>
            <person name="Klenk H.-P."/>
        </authorList>
    </citation>
    <scope>NUCLEOTIDE SEQUENCE [LARGE SCALE GENOMIC DNA]</scope>
    <source>
        <strain evidence="11 12">DSM 11294</strain>
    </source>
</reference>
<dbReference type="GO" id="GO:0016757">
    <property type="term" value="F:glycosyltransferase activity"/>
    <property type="evidence" value="ECO:0007669"/>
    <property type="project" value="UniProtKB-KW"/>
</dbReference>
<keyword evidence="2" id="KW-1003">Cell membrane</keyword>
<dbReference type="CDD" id="cd00761">
    <property type="entry name" value="Glyco_tranf_GTA_type"/>
    <property type="match status" value="1"/>
</dbReference>
<keyword evidence="4 11" id="KW-0808">Transferase</keyword>
<dbReference type="Gene3D" id="3.90.550.10">
    <property type="entry name" value="Spore Coat Polysaccharide Biosynthesis Protein SpsA, Chain A"/>
    <property type="match status" value="1"/>
</dbReference>
<comment type="function">
    <text evidence="6">Catalyzes the glycosylation of 4,4'-diaponeurosporenoate, i.e. the esterification of glucose at the C1'' position with the carboxyl group of 4,4'-diaponeurosporenic acid, to form glycosyl-4,4'-diaponeurosporenoate. This is a step in the biosynthesis of staphyloxanthin, an orange pigment present in most staphylococci strains.</text>
</comment>
<proteinExistence type="inferred from homology"/>
<evidence type="ECO:0000256" key="8">
    <source>
        <dbReference type="ARBA" id="ARBA00038120"/>
    </source>
</evidence>
<dbReference type="EMBL" id="RKHK01000001">
    <property type="protein sequence ID" value="ROR72172.1"/>
    <property type="molecule type" value="Genomic_DNA"/>
</dbReference>
<sequence>MPARPRDEQITTVSVVIPCKDDSAMLARCLAALAEQTRPAEEIVVVDNNSTDDSAETARSWGAAVVSCAEPGIPAASTRGYDAAQGELILRLDADCLPPPTWIAEVIAAFERYPEAGAVTGPARFHDGPVLLRRPLAALYLAAYAMTAVPALGHRPLFGSNFAMRREAWEVVRDSVHRLDPELHDDLDLSFHVGRRYRIRRLRAAPMTMSVRPFVSASSFARRSWRGVHTITAHWPEDFPPYRWSSILRARAGAR</sequence>
<organism evidence="11 12">
    <name type="scientific">Bogoriella caseilytica</name>
    <dbReference type="NCBI Taxonomy" id="56055"/>
    <lineage>
        <taxon>Bacteria</taxon>
        <taxon>Bacillati</taxon>
        <taxon>Actinomycetota</taxon>
        <taxon>Actinomycetes</taxon>
        <taxon>Micrococcales</taxon>
        <taxon>Bogoriellaceae</taxon>
        <taxon>Bogoriella</taxon>
    </lineage>
</organism>
<dbReference type="RefSeq" id="WP_245990784.1">
    <property type="nucleotide sequence ID" value="NZ_RKHK01000001.1"/>
</dbReference>
<keyword evidence="3" id="KW-0328">Glycosyltransferase</keyword>
<dbReference type="AlphaFoldDB" id="A0A3N2BAI3"/>
<name>A0A3N2BAI3_9MICO</name>
<comment type="caution">
    <text evidence="11">The sequence shown here is derived from an EMBL/GenBank/DDBJ whole genome shotgun (WGS) entry which is preliminary data.</text>
</comment>
<dbReference type="PANTHER" id="PTHR43646:SF2">
    <property type="entry name" value="GLYCOSYLTRANSFERASE 2-LIKE DOMAIN-CONTAINING PROTEIN"/>
    <property type="match status" value="1"/>
</dbReference>
<evidence type="ECO:0000256" key="4">
    <source>
        <dbReference type="ARBA" id="ARBA00022679"/>
    </source>
</evidence>
<keyword evidence="5" id="KW-0472">Membrane</keyword>
<comment type="pathway">
    <text evidence="7">Carotenoid biosynthesis; staphyloxanthin biosynthesis; staphyloxanthin from farnesyl diphosphate: step 4/5.</text>
</comment>
<evidence type="ECO:0000313" key="11">
    <source>
        <dbReference type="EMBL" id="ROR72172.1"/>
    </source>
</evidence>